<evidence type="ECO:0008006" key="4">
    <source>
        <dbReference type="Google" id="ProtNLM"/>
    </source>
</evidence>
<feature type="transmembrane region" description="Helical" evidence="1">
    <location>
        <begin position="82"/>
        <end position="101"/>
    </location>
</feature>
<sequence>MTGLTRIYRYLLVLLALSGVAVSYVAIIPGMHVSRLTMTVNFFSYFTIQSNLLLAMTLLCAQIAPLSPIGQWANKPSVRSALLLYVGIAGIVYVLMLRDVWHPRGWQLLGDQILHYCVPLLYAADWIFLSERGKLSWRDVLWWLAFPAAYSVYTLAHGYISHFYPYPFLDVRDIGLEEVLLNMGLLASALLALGGVLTFLDWVGAKQRVFRRA</sequence>
<organism evidence="2 3">
    <name type="scientific">Rhizobium hainanense</name>
    <dbReference type="NCBI Taxonomy" id="52131"/>
    <lineage>
        <taxon>Bacteria</taxon>
        <taxon>Pseudomonadati</taxon>
        <taxon>Pseudomonadota</taxon>
        <taxon>Alphaproteobacteria</taxon>
        <taxon>Hyphomicrobiales</taxon>
        <taxon>Rhizobiaceae</taxon>
        <taxon>Rhizobium/Agrobacterium group</taxon>
        <taxon>Rhizobium</taxon>
    </lineage>
</organism>
<feature type="transmembrane region" description="Helical" evidence="1">
    <location>
        <begin position="7"/>
        <end position="30"/>
    </location>
</feature>
<feature type="transmembrane region" description="Helical" evidence="1">
    <location>
        <begin position="180"/>
        <end position="203"/>
    </location>
</feature>
<dbReference type="EMBL" id="FMAC01000007">
    <property type="protein sequence ID" value="SCB29860.1"/>
    <property type="molecule type" value="Genomic_DNA"/>
</dbReference>
<gene>
    <name evidence="2" type="ORF">GA0061100_107179</name>
</gene>
<keyword evidence="3" id="KW-1185">Reference proteome</keyword>
<protein>
    <recommendedName>
        <fullName evidence="4">FAR-17a/AIG1-like protein</fullName>
    </recommendedName>
</protein>
<keyword evidence="1" id="KW-1133">Transmembrane helix</keyword>
<keyword evidence="1" id="KW-0812">Transmembrane</keyword>
<dbReference type="AlphaFoldDB" id="A0A1C3VPY0"/>
<evidence type="ECO:0000313" key="3">
    <source>
        <dbReference type="Proteomes" id="UP000186228"/>
    </source>
</evidence>
<feature type="transmembrane region" description="Helical" evidence="1">
    <location>
        <begin position="113"/>
        <end position="129"/>
    </location>
</feature>
<feature type="transmembrane region" description="Helical" evidence="1">
    <location>
        <begin position="42"/>
        <end position="61"/>
    </location>
</feature>
<accession>A0A1C3VPY0</accession>
<feature type="transmembrane region" description="Helical" evidence="1">
    <location>
        <begin position="141"/>
        <end position="160"/>
    </location>
</feature>
<dbReference type="NCBIfam" id="NF038065">
    <property type="entry name" value="Pr6Pr"/>
    <property type="match status" value="1"/>
</dbReference>
<keyword evidence="1" id="KW-0472">Membrane</keyword>
<dbReference type="RefSeq" id="WP_075854948.1">
    <property type="nucleotide sequence ID" value="NZ_FMAC01000007.1"/>
</dbReference>
<dbReference type="Proteomes" id="UP000186228">
    <property type="component" value="Unassembled WGS sequence"/>
</dbReference>
<name>A0A1C3VPY0_9HYPH</name>
<reference evidence="3" key="1">
    <citation type="submission" date="2016-08" db="EMBL/GenBank/DDBJ databases">
        <authorList>
            <person name="Varghese N."/>
            <person name="Submissions Spin"/>
        </authorList>
    </citation>
    <scope>NUCLEOTIDE SEQUENCE [LARGE SCALE GENOMIC DNA]</scope>
    <source>
        <strain evidence="3">CCBAU 57015</strain>
    </source>
</reference>
<evidence type="ECO:0000256" key="1">
    <source>
        <dbReference type="SAM" id="Phobius"/>
    </source>
</evidence>
<evidence type="ECO:0000313" key="2">
    <source>
        <dbReference type="EMBL" id="SCB29860.1"/>
    </source>
</evidence>
<dbReference type="STRING" id="52131.GA0061100_107179"/>
<proteinExistence type="predicted"/>
<dbReference type="InterPro" id="IPR049713">
    <property type="entry name" value="Pr6Pr-like"/>
</dbReference>